<proteinExistence type="predicted"/>
<name>A0A4C1UHP5_EUMVA</name>
<sequence>MVTVAHWHKQLQRSHQCVAGLLEDNRISNGGGQDDGKENVFTKTSAPTLKPCRGQLCCSTKMGRIDRQQILTAGTNQARKQEPGPDVCQRTRMPEANETARADGLVK</sequence>
<dbReference type="AlphaFoldDB" id="A0A4C1UHP5"/>
<reference evidence="2 3" key="1">
    <citation type="journal article" date="2019" name="Commun. Biol.">
        <title>The bagworm genome reveals a unique fibroin gene that provides high tensile strength.</title>
        <authorList>
            <person name="Kono N."/>
            <person name="Nakamura H."/>
            <person name="Ohtoshi R."/>
            <person name="Tomita M."/>
            <person name="Numata K."/>
            <person name="Arakawa K."/>
        </authorList>
    </citation>
    <scope>NUCLEOTIDE SEQUENCE [LARGE SCALE GENOMIC DNA]</scope>
</reference>
<evidence type="ECO:0000256" key="1">
    <source>
        <dbReference type="SAM" id="MobiDB-lite"/>
    </source>
</evidence>
<evidence type="ECO:0000313" key="3">
    <source>
        <dbReference type="Proteomes" id="UP000299102"/>
    </source>
</evidence>
<evidence type="ECO:0000313" key="2">
    <source>
        <dbReference type="EMBL" id="GBP25839.1"/>
    </source>
</evidence>
<accession>A0A4C1UHP5</accession>
<organism evidence="2 3">
    <name type="scientific">Eumeta variegata</name>
    <name type="common">Bagworm moth</name>
    <name type="synonym">Eumeta japonica</name>
    <dbReference type="NCBI Taxonomy" id="151549"/>
    <lineage>
        <taxon>Eukaryota</taxon>
        <taxon>Metazoa</taxon>
        <taxon>Ecdysozoa</taxon>
        <taxon>Arthropoda</taxon>
        <taxon>Hexapoda</taxon>
        <taxon>Insecta</taxon>
        <taxon>Pterygota</taxon>
        <taxon>Neoptera</taxon>
        <taxon>Endopterygota</taxon>
        <taxon>Lepidoptera</taxon>
        <taxon>Glossata</taxon>
        <taxon>Ditrysia</taxon>
        <taxon>Tineoidea</taxon>
        <taxon>Psychidae</taxon>
        <taxon>Oiketicinae</taxon>
        <taxon>Eumeta</taxon>
    </lineage>
</organism>
<keyword evidence="3" id="KW-1185">Reference proteome</keyword>
<protein>
    <submittedName>
        <fullName evidence="2">Uncharacterized protein</fullName>
    </submittedName>
</protein>
<dbReference type="EMBL" id="BGZK01000173">
    <property type="protein sequence ID" value="GBP25839.1"/>
    <property type="molecule type" value="Genomic_DNA"/>
</dbReference>
<dbReference type="Proteomes" id="UP000299102">
    <property type="component" value="Unassembled WGS sequence"/>
</dbReference>
<feature type="region of interest" description="Disordered" evidence="1">
    <location>
        <begin position="71"/>
        <end position="107"/>
    </location>
</feature>
<gene>
    <name evidence="2" type="ORF">EVAR_81718_1</name>
</gene>
<comment type="caution">
    <text evidence="2">The sequence shown here is derived from an EMBL/GenBank/DDBJ whole genome shotgun (WGS) entry which is preliminary data.</text>
</comment>
<feature type="compositionally biased region" description="Basic and acidic residues" evidence="1">
    <location>
        <begin position="92"/>
        <end position="107"/>
    </location>
</feature>